<feature type="compositionally biased region" description="Polar residues" evidence="1">
    <location>
        <begin position="219"/>
        <end position="232"/>
    </location>
</feature>
<dbReference type="EMBL" id="LN609529">
    <property type="protein sequence ID" value="CEF66128.1"/>
    <property type="molecule type" value="Genomic_DNA"/>
</dbReference>
<protein>
    <submittedName>
        <fullName evidence="2 4">Uncharacterized protein</fullName>
    </submittedName>
</protein>
<dbReference type="CTD" id="36378492"/>
<sequence length="258" mass="30886">MNPNSNIHHGSASSIFTLQMEMDKMKEDIARKKNISNYVRGGFSLKKRPHDNKQSNEEKKINLEEVEIEEKRLKSFSAMEEKTRRYNEIKNSGIYDEELLVQPDDYNTSYNINDNEQINENNYDMFEENSLKNMYNHDDLYRDYGPCNYSFSKDEMLKGIQQEELRQLSKETLSSREKAKEAAYQRLRDTYQRLVKLYERKNRTIVSFEDYVAENTQYYTSRNDNGSENELSSDGLENEMEKYKRRKKREWDIGKELI</sequence>
<reference evidence="2 3" key="1">
    <citation type="submission" date="2014-09" db="EMBL/GenBank/DDBJ databases">
        <authorList>
            <person name="Martin A.A."/>
        </authorList>
    </citation>
    <scope>NUCLEOTIDE SEQUENCE</scope>
    <source>
        <strain evidence="3">ED321</strain>
        <strain evidence="2">ED321 Heterogonic</strain>
    </source>
</reference>
<dbReference type="AlphaFoldDB" id="A0A090LDB5"/>
<evidence type="ECO:0000313" key="3">
    <source>
        <dbReference type="Proteomes" id="UP000035682"/>
    </source>
</evidence>
<evidence type="ECO:0000313" key="4">
    <source>
        <dbReference type="WBParaSite" id="SRAE_2000079800.1"/>
    </source>
</evidence>
<dbReference type="WormBase" id="SRAE_2000079800">
    <property type="protein sequence ID" value="SRP12121"/>
    <property type="gene ID" value="WBGene00260998"/>
</dbReference>
<keyword evidence="3" id="KW-1185">Reference proteome</keyword>
<dbReference type="RefSeq" id="XP_024505328.1">
    <property type="nucleotide sequence ID" value="XM_024651674.1"/>
</dbReference>
<gene>
    <name evidence="2 4 5" type="ORF">SRAE_2000079800</name>
</gene>
<reference evidence="4" key="2">
    <citation type="submission" date="2020-12" db="UniProtKB">
        <authorList>
            <consortium name="WormBaseParasite"/>
        </authorList>
    </citation>
    <scope>IDENTIFICATION</scope>
</reference>
<dbReference type="GeneID" id="36378492"/>
<organism evidence="2">
    <name type="scientific">Strongyloides ratti</name>
    <name type="common">Parasitic roundworm</name>
    <dbReference type="NCBI Taxonomy" id="34506"/>
    <lineage>
        <taxon>Eukaryota</taxon>
        <taxon>Metazoa</taxon>
        <taxon>Ecdysozoa</taxon>
        <taxon>Nematoda</taxon>
        <taxon>Chromadorea</taxon>
        <taxon>Rhabditida</taxon>
        <taxon>Tylenchina</taxon>
        <taxon>Panagrolaimomorpha</taxon>
        <taxon>Strongyloidoidea</taxon>
        <taxon>Strongyloididae</taxon>
        <taxon>Strongyloides</taxon>
    </lineage>
</organism>
<name>A0A090LDB5_STRRB</name>
<evidence type="ECO:0000256" key="1">
    <source>
        <dbReference type="SAM" id="MobiDB-lite"/>
    </source>
</evidence>
<dbReference type="WBParaSite" id="SRAE_2000079800.1">
    <property type="protein sequence ID" value="SRAE_2000079800.1"/>
    <property type="gene ID" value="WBGene00260998"/>
</dbReference>
<dbReference type="Proteomes" id="UP000035682">
    <property type="component" value="Unplaced"/>
</dbReference>
<dbReference type="Pfam" id="PF13300">
    <property type="entry name" value="DUF4078"/>
    <property type="match status" value="1"/>
</dbReference>
<accession>A0A090LDB5</accession>
<proteinExistence type="predicted"/>
<evidence type="ECO:0000313" key="5">
    <source>
        <dbReference type="WormBase" id="SRAE_2000079800"/>
    </source>
</evidence>
<feature type="region of interest" description="Disordered" evidence="1">
    <location>
        <begin position="219"/>
        <end position="244"/>
    </location>
</feature>
<evidence type="ECO:0000313" key="2">
    <source>
        <dbReference type="EMBL" id="CEF66128.1"/>
    </source>
</evidence>